<evidence type="ECO:0000313" key="3">
    <source>
        <dbReference type="Proteomes" id="UP000245938"/>
    </source>
</evidence>
<comment type="caution">
    <text evidence="2">The sequence shown here is derived from an EMBL/GenBank/DDBJ whole genome shotgun (WGS) entry which is preliminary data.</text>
</comment>
<dbReference type="InterPro" id="IPR003646">
    <property type="entry name" value="SH3-like_bac-type"/>
</dbReference>
<sequence>MKLTKYVLSLGILTGATMPYVSPIFTANAATQTKAGVVSKDVIVRAESTPKSKKLGVLKKGTKITITKETTYWYQIKFATKTAYVSKDHVNLIATKTTATSDKLITKVKSTKTANASIKSNVYFYAKASSAGKALGILQKGVQIHVNSTSQFGWVEFDHNGKKNYVYKDFVTTKKATTTKPVKPTATKKTPVNTTKKLSYEPLTSKKYSFKANGQNGVLSSANKKAASNFITWKSTINKKATSFYIKETAAGVFYGKSTKTAVKVLPYPFKVDQSYKNGKDSYKVTGANKTIKTAAGTFKSVATVKGDGYVFYIAPKAGIVKMTKSDKTTFELTKIK</sequence>
<dbReference type="PANTHER" id="PTHR34408:SF1">
    <property type="entry name" value="GLYCOSYL HYDROLASE FAMILY 19 DOMAIN-CONTAINING PROTEIN HI_1415"/>
    <property type="match status" value="1"/>
</dbReference>
<dbReference type="OrthoDB" id="2456441at2"/>
<name>A0A2U3AP97_9BACL</name>
<gene>
    <name evidence="2" type="ORF">DEX24_03320</name>
</gene>
<organism evidence="2 3">
    <name type="scientific">Kurthia sibirica</name>
    <dbReference type="NCBI Taxonomy" id="202750"/>
    <lineage>
        <taxon>Bacteria</taxon>
        <taxon>Bacillati</taxon>
        <taxon>Bacillota</taxon>
        <taxon>Bacilli</taxon>
        <taxon>Bacillales</taxon>
        <taxon>Caryophanaceae</taxon>
        <taxon>Kurthia</taxon>
    </lineage>
</organism>
<dbReference type="AlphaFoldDB" id="A0A2U3AP97"/>
<dbReference type="SMART" id="SM00287">
    <property type="entry name" value="SH3b"/>
    <property type="match status" value="2"/>
</dbReference>
<feature type="domain" description="SH3b" evidence="1">
    <location>
        <begin position="32"/>
        <end position="93"/>
    </location>
</feature>
<proteinExistence type="predicted"/>
<dbReference type="PROSITE" id="PS51781">
    <property type="entry name" value="SH3B"/>
    <property type="match status" value="1"/>
</dbReference>
<dbReference type="Gene3D" id="2.30.30.40">
    <property type="entry name" value="SH3 Domains"/>
    <property type="match status" value="2"/>
</dbReference>
<dbReference type="InterPro" id="IPR052354">
    <property type="entry name" value="Cell_Wall_Dynamics_Protein"/>
</dbReference>
<evidence type="ECO:0000313" key="2">
    <source>
        <dbReference type="EMBL" id="PWI26380.1"/>
    </source>
</evidence>
<dbReference type="Pfam" id="PF08239">
    <property type="entry name" value="SH3_3"/>
    <property type="match status" value="1"/>
</dbReference>
<protein>
    <recommendedName>
        <fullName evidence="1">SH3b domain-containing protein</fullName>
    </recommendedName>
</protein>
<keyword evidence="3" id="KW-1185">Reference proteome</keyword>
<dbReference type="PANTHER" id="PTHR34408">
    <property type="entry name" value="FAMILY PROTEIN, PUTATIVE-RELATED"/>
    <property type="match status" value="1"/>
</dbReference>
<evidence type="ECO:0000259" key="1">
    <source>
        <dbReference type="PROSITE" id="PS51781"/>
    </source>
</evidence>
<dbReference type="EMBL" id="QFVR01000003">
    <property type="protein sequence ID" value="PWI26380.1"/>
    <property type="molecule type" value="Genomic_DNA"/>
</dbReference>
<accession>A0A2U3AP97</accession>
<dbReference type="Proteomes" id="UP000245938">
    <property type="component" value="Unassembled WGS sequence"/>
</dbReference>
<dbReference type="RefSeq" id="WP_109304984.1">
    <property type="nucleotide sequence ID" value="NZ_BJUF01000022.1"/>
</dbReference>
<reference evidence="2 3" key="1">
    <citation type="submission" date="2018-05" db="EMBL/GenBank/DDBJ databases">
        <title>Kurthia sibirica genome sequence.</title>
        <authorList>
            <person name="Maclea K.S."/>
            <person name="Goen A.E."/>
        </authorList>
    </citation>
    <scope>NUCLEOTIDE SEQUENCE [LARGE SCALE GENOMIC DNA]</scope>
    <source>
        <strain evidence="2 3">ATCC 49154</strain>
    </source>
</reference>